<feature type="transmembrane region" description="Helical" evidence="8">
    <location>
        <begin position="196"/>
        <end position="214"/>
    </location>
</feature>
<feature type="transmembrane region" description="Helical" evidence="8">
    <location>
        <begin position="56"/>
        <end position="78"/>
    </location>
</feature>
<evidence type="ECO:0000256" key="4">
    <source>
        <dbReference type="ARBA" id="ARBA00022692"/>
    </source>
</evidence>
<feature type="transmembrane region" description="Helical" evidence="8">
    <location>
        <begin position="411"/>
        <end position="432"/>
    </location>
</feature>
<dbReference type="InterPro" id="IPR001905">
    <property type="entry name" value="Ammonium_transpt"/>
</dbReference>
<feature type="transmembrane region" description="Helical" evidence="8">
    <location>
        <begin position="22"/>
        <end position="44"/>
    </location>
</feature>
<organism evidence="10 11">
    <name type="scientific">Brassica napus</name>
    <name type="common">Rape</name>
    <dbReference type="NCBI Taxonomy" id="3708"/>
    <lineage>
        <taxon>Eukaryota</taxon>
        <taxon>Viridiplantae</taxon>
        <taxon>Streptophyta</taxon>
        <taxon>Embryophyta</taxon>
        <taxon>Tracheophyta</taxon>
        <taxon>Spermatophyta</taxon>
        <taxon>Magnoliopsida</taxon>
        <taxon>eudicotyledons</taxon>
        <taxon>Gunneridae</taxon>
        <taxon>Pentapetalae</taxon>
        <taxon>rosids</taxon>
        <taxon>malvids</taxon>
        <taxon>Brassicales</taxon>
        <taxon>Brassicaceae</taxon>
        <taxon>Brassiceae</taxon>
        <taxon>Brassica</taxon>
    </lineage>
</organism>
<dbReference type="Proteomes" id="UP000824890">
    <property type="component" value="Unassembled WGS sequence"/>
</dbReference>
<evidence type="ECO:0000259" key="9">
    <source>
        <dbReference type="Pfam" id="PF00909"/>
    </source>
</evidence>
<keyword evidence="11" id="KW-1185">Reference proteome</keyword>
<dbReference type="SUPFAM" id="SSF111352">
    <property type="entry name" value="Ammonium transporter"/>
    <property type="match status" value="1"/>
</dbReference>
<comment type="caution">
    <text evidence="10">The sequence shown here is derived from an EMBL/GenBank/DDBJ whole genome shotgun (WGS) entry which is preliminary data.</text>
</comment>
<evidence type="ECO:0000256" key="7">
    <source>
        <dbReference type="ARBA" id="ARBA00023177"/>
    </source>
</evidence>
<dbReference type="PROSITE" id="PS01219">
    <property type="entry name" value="AMMONIUM_TRANSP"/>
    <property type="match status" value="1"/>
</dbReference>
<feature type="transmembrane region" description="Helical" evidence="8">
    <location>
        <begin position="292"/>
        <end position="312"/>
    </location>
</feature>
<keyword evidence="7 8" id="KW-0924">Ammonia transport</keyword>
<evidence type="ECO:0000256" key="2">
    <source>
        <dbReference type="ARBA" id="ARBA00005887"/>
    </source>
</evidence>
<name>A0ABQ7ZQZ8_BRANA</name>
<dbReference type="Pfam" id="PF00909">
    <property type="entry name" value="Ammonium_transp"/>
    <property type="match status" value="1"/>
</dbReference>
<feature type="transmembrane region" description="Helical" evidence="8">
    <location>
        <begin position="132"/>
        <end position="151"/>
    </location>
</feature>
<dbReference type="InterPro" id="IPR002229">
    <property type="entry name" value="RhesusRHD"/>
</dbReference>
<keyword evidence="6 8" id="KW-0472">Membrane</keyword>
<dbReference type="Gene3D" id="1.10.3430.10">
    <property type="entry name" value="Ammonium transporter AmtB like domains"/>
    <property type="match status" value="1"/>
</dbReference>
<evidence type="ECO:0000313" key="11">
    <source>
        <dbReference type="Proteomes" id="UP000824890"/>
    </source>
</evidence>
<feature type="transmembrane region" description="Helical" evidence="8">
    <location>
        <begin position="360"/>
        <end position="380"/>
    </location>
</feature>
<comment type="similarity">
    <text evidence="2 8">Belongs to the ammonia transporter channel (TC 1.A.11.2) family.</text>
</comment>
<protein>
    <recommendedName>
        <fullName evidence="8">Ammonium transporter</fullName>
    </recommendedName>
</protein>
<gene>
    <name evidence="10" type="ORF">HID58_058737</name>
</gene>
<feature type="transmembrane region" description="Helical" evidence="8">
    <location>
        <begin position="318"/>
        <end position="339"/>
    </location>
</feature>
<reference evidence="10 11" key="1">
    <citation type="submission" date="2021-05" db="EMBL/GenBank/DDBJ databases">
        <title>Genome Assembly of Synthetic Allotetraploid Brassica napus Reveals Homoeologous Exchanges between Subgenomes.</title>
        <authorList>
            <person name="Davis J.T."/>
        </authorList>
    </citation>
    <scope>NUCLEOTIDE SEQUENCE [LARGE SCALE GENOMIC DNA]</scope>
    <source>
        <strain evidence="11">cv. Da-Ae</strain>
        <tissue evidence="10">Seedling</tissue>
    </source>
</reference>
<feature type="transmembrane region" description="Helical" evidence="8">
    <location>
        <begin position="158"/>
        <end position="176"/>
    </location>
</feature>
<keyword evidence="4 8" id="KW-0812">Transmembrane</keyword>
<dbReference type="PANTHER" id="PTHR43029">
    <property type="entry name" value="AMMONIUM TRANSPORTER MEP2"/>
    <property type="match status" value="1"/>
</dbReference>
<dbReference type="NCBIfam" id="TIGR00836">
    <property type="entry name" value="amt"/>
    <property type="match status" value="1"/>
</dbReference>
<dbReference type="PANTHER" id="PTHR43029:SF38">
    <property type="entry name" value="AMMONIUM TRANSPORTER 2"/>
    <property type="match status" value="1"/>
</dbReference>
<evidence type="ECO:0000256" key="1">
    <source>
        <dbReference type="ARBA" id="ARBA00004141"/>
    </source>
</evidence>
<evidence type="ECO:0000256" key="6">
    <source>
        <dbReference type="ARBA" id="ARBA00023136"/>
    </source>
</evidence>
<dbReference type="InterPro" id="IPR029020">
    <property type="entry name" value="Ammonium/urea_transptr"/>
</dbReference>
<dbReference type="InterPro" id="IPR024041">
    <property type="entry name" value="NH4_transpt_AmtB-like_dom"/>
</dbReference>
<sequence>MAGAYDASLPSVPDWLNKGDNAWQLTSATLVGLQSMPGLVILYASIVKKKWAVNSAFMALYAFAAVLLCWVLLCYKMAFGDELLPFWGKGGPAFDQGYLKGQAKIPETVRIFGNGTTEKEATMPYFPMATLVYFQFTFAAITTILVAGSVLGRMNIKAWMAFVPLWLIFSYTVGAYSLWGGGFLYHWGVIDYSGGYVIHLSSGVAGFVAAYWVGPRPQADRERFPPNNVLLMLAGAGLLWMGWSGFNGGAPYAANLTSSIAVLNTNLSAATSLLVWTCLDVIFFGKPSVIGAIQGMVTGLAGVTPGAGPSLLTSTKCIAGLIQTWAAIIIGIFSGSIPWASMMIIHKKSTLLQQVDDTLAVFYTHAVAGVLGGLLTGLFAHPDLCVLLLPVPNTNGAFYGGNGGKQFLKQLVGAAFITVWNVVSTTLILLAIKMFIPLRMAEEELGIGDDAAHGEEAYALWGDGEKFDATRHETQMQQFERDQEAAHPSYVHGARGVTIVL</sequence>
<comment type="subcellular location">
    <subcellularLocation>
        <location evidence="8">Cell membrane</location>
        <topology evidence="8">Multi-pass membrane protein</topology>
    </subcellularLocation>
    <subcellularLocation>
        <location evidence="1">Membrane</location>
        <topology evidence="1">Multi-pass membrane protein</topology>
    </subcellularLocation>
</comment>
<keyword evidence="5 8" id="KW-1133">Transmembrane helix</keyword>
<evidence type="ECO:0000256" key="8">
    <source>
        <dbReference type="RuleBase" id="RU362002"/>
    </source>
</evidence>
<feature type="transmembrane region" description="Helical" evidence="8">
    <location>
        <begin position="226"/>
        <end position="246"/>
    </location>
</feature>
<evidence type="ECO:0000313" key="10">
    <source>
        <dbReference type="EMBL" id="KAH0882641.1"/>
    </source>
</evidence>
<feature type="domain" description="Ammonium transporter AmtB-like" evidence="9">
    <location>
        <begin position="22"/>
        <end position="458"/>
    </location>
</feature>
<evidence type="ECO:0000256" key="3">
    <source>
        <dbReference type="ARBA" id="ARBA00022448"/>
    </source>
</evidence>
<accession>A0ABQ7ZQZ8</accession>
<dbReference type="PRINTS" id="PR00342">
    <property type="entry name" value="RHESUSRHD"/>
</dbReference>
<proteinExistence type="inferred from homology"/>
<dbReference type="InterPro" id="IPR018047">
    <property type="entry name" value="Ammonium_transpt_CS"/>
</dbReference>
<keyword evidence="3 8" id="KW-0813">Transport</keyword>
<evidence type="ECO:0000256" key="5">
    <source>
        <dbReference type="ARBA" id="ARBA00022989"/>
    </source>
</evidence>
<dbReference type="EMBL" id="JAGKQM010000014">
    <property type="protein sequence ID" value="KAH0882641.1"/>
    <property type="molecule type" value="Genomic_DNA"/>
</dbReference>